<protein>
    <submittedName>
        <fullName evidence="13">Serine-threonine protein kinase, plant-type, putative</fullName>
        <ecNumber evidence="13">1.3.1.74</ecNumber>
    </submittedName>
</protein>
<dbReference type="InterPro" id="IPR051502">
    <property type="entry name" value="RLP_Defense_Trigger"/>
</dbReference>
<sequence length="743" mass="83041">MTIIFIDIQGKWRSDGCLEVERNALMQIKPFFNYHNGNFLSSWGFYDDCCNWNKVVCNTITGRVTALQLGGTRHGWDSKDWYLNASLFLPFQELKNLSVFGNNIAGCIENEGFERLSTLENLEILNLGYNNFNNNILSFFSDFSSLKSLYMNDNKLKGILNVEELNYLTSLEELKMAGNQIEGFQSLNGFPVFRNLQHLYLDSSTLNNSFLQSIGTLTSLKALSLSKCGLTGTIPSTQGLCELKHLECLDISFNSLSGNLPWCLANLTSLQQLVLSWNHFNGNISLSPLSSLTSIYDLKLSHNMFQISISLNPFVNLSKLTHFSGWSNIIYAETEVEDMIPKFQLKMLYLSGDGYGGVFPKFLYHQYDLEMIELSNIKFREKFPYWLLDNNTNLEELYLANNSLSEPLQLPIHSHTNLSASDISDNSFHGRIPIQIGAYFPSLTELKMSTSGFHGSIPNSIGNMSSLTYLDFSNNQFSGNIPNSIGNMPSLYVLALTDNDVSGSLPSNFSLSSISEIHLSRNRIQGSLEHAFFRGSDLLIVLDLSHNHMTGSIPSWIGGLPQLGYLILSNNNFEGEISIQLRKLNYLSVVDLSHNKLTGPIHPCLKCSSNPDRIFHTGVNDLSSNMEGHLELIMKSLSLSYEGMIATYISGIDFSCNNFTGSIPHEFGNLSEIKLLNLSHNSLIGSILTTFFNLSQIESLDLSNNKLQGSIPLELTKLYSLAAFNVSYNNLCSRIPEGGFKFG</sequence>
<keyword evidence="11" id="KW-0325">Glycoprotein</keyword>
<dbReference type="Proteomes" id="UP000008311">
    <property type="component" value="Unassembled WGS sequence"/>
</dbReference>
<dbReference type="GO" id="GO:0005886">
    <property type="term" value="C:plasma membrane"/>
    <property type="evidence" value="ECO:0007669"/>
    <property type="project" value="UniProtKB-SubCell"/>
</dbReference>
<evidence type="ECO:0000256" key="4">
    <source>
        <dbReference type="ARBA" id="ARBA00022553"/>
    </source>
</evidence>
<feature type="domain" description="Leucine-rich repeat-containing N-terminal plant-type" evidence="12">
    <location>
        <begin position="21"/>
        <end position="58"/>
    </location>
</feature>
<dbReference type="InterPro" id="IPR003591">
    <property type="entry name" value="Leu-rich_rpt_typical-subtyp"/>
</dbReference>
<reference evidence="14" key="1">
    <citation type="journal article" date="2010" name="Nat. Biotechnol.">
        <title>Draft genome sequence of the oilseed species Ricinus communis.</title>
        <authorList>
            <person name="Chan A.P."/>
            <person name="Crabtree J."/>
            <person name="Zhao Q."/>
            <person name="Lorenzi H."/>
            <person name="Orvis J."/>
            <person name="Puiu D."/>
            <person name="Melake-Berhan A."/>
            <person name="Jones K.M."/>
            <person name="Redman J."/>
            <person name="Chen G."/>
            <person name="Cahoon E.B."/>
            <person name="Gedil M."/>
            <person name="Stanke M."/>
            <person name="Haas B.J."/>
            <person name="Wortman J.R."/>
            <person name="Fraser-Liggett C.M."/>
            <person name="Ravel J."/>
            <person name="Rabinowicz P.D."/>
        </authorList>
    </citation>
    <scope>NUCLEOTIDE SEQUENCE [LARGE SCALE GENOMIC DNA]</scope>
    <source>
        <strain evidence="14">cv. Hale</strain>
    </source>
</reference>
<keyword evidence="13" id="KW-0560">Oxidoreductase</keyword>
<dbReference type="InterPro" id="IPR013210">
    <property type="entry name" value="LRR_N_plant-typ"/>
</dbReference>
<dbReference type="InterPro" id="IPR001611">
    <property type="entry name" value="Leu-rich_rpt"/>
</dbReference>
<evidence type="ECO:0000256" key="1">
    <source>
        <dbReference type="ARBA" id="ARBA00004251"/>
    </source>
</evidence>
<name>B9T5Z6_RICCO</name>
<dbReference type="Pfam" id="PF00560">
    <property type="entry name" value="LRR_1"/>
    <property type="match status" value="4"/>
</dbReference>
<dbReference type="GO" id="GO:0032440">
    <property type="term" value="F:2-alkenal reductase [NAD(P)H] activity"/>
    <property type="evidence" value="ECO:0007669"/>
    <property type="project" value="UniProtKB-EC"/>
</dbReference>
<gene>
    <name evidence="13" type="ORF">RCOM_0666870</name>
</gene>
<evidence type="ECO:0000256" key="8">
    <source>
        <dbReference type="ARBA" id="ARBA00022737"/>
    </source>
</evidence>
<dbReference type="FunFam" id="3.80.10.10:FF:000383">
    <property type="entry name" value="Leucine-rich repeat receptor protein kinase EMS1"/>
    <property type="match status" value="1"/>
</dbReference>
<keyword evidence="5" id="KW-0433">Leucine-rich repeat</keyword>
<dbReference type="Pfam" id="PF08263">
    <property type="entry name" value="LRRNT_2"/>
    <property type="match status" value="1"/>
</dbReference>
<keyword evidence="8" id="KW-0677">Repeat</keyword>
<evidence type="ECO:0000256" key="2">
    <source>
        <dbReference type="ARBA" id="ARBA00009592"/>
    </source>
</evidence>
<evidence type="ECO:0000256" key="3">
    <source>
        <dbReference type="ARBA" id="ARBA00022475"/>
    </source>
</evidence>
<organism evidence="13 14">
    <name type="scientific">Ricinus communis</name>
    <name type="common">Castor bean</name>
    <dbReference type="NCBI Taxonomy" id="3988"/>
    <lineage>
        <taxon>Eukaryota</taxon>
        <taxon>Viridiplantae</taxon>
        <taxon>Streptophyta</taxon>
        <taxon>Embryophyta</taxon>
        <taxon>Tracheophyta</taxon>
        <taxon>Spermatophyta</taxon>
        <taxon>Magnoliopsida</taxon>
        <taxon>eudicotyledons</taxon>
        <taxon>Gunneridae</taxon>
        <taxon>Pentapetalae</taxon>
        <taxon>rosids</taxon>
        <taxon>fabids</taxon>
        <taxon>Malpighiales</taxon>
        <taxon>Euphorbiaceae</taxon>
        <taxon>Acalyphoideae</taxon>
        <taxon>Acalypheae</taxon>
        <taxon>Ricinus</taxon>
    </lineage>
</organism>
<accession>B9T5Z6</accession>
<evidence type="ECO:0000259" key="12">
    <source>
        <dbReference type="Pfam" id="PF08263"/>
    </source>
</evidence>
<dbReference type="SMART" id="SM00369">
    <property type="entry name" value="LRR_TYP"/>
    <property type="match status" value="7"/>
</dbReference>
<dbReference type="InterPro" id="IPR032675">
    <property type="entry name" value="LRR_dom_sf"/>
</dbReference>
<comment type="similarity">
    <text evidence="2">Belongs to the RLP family.</text>
</comment>
<keyword evidence="9" id="KW-1133">Transmembrane helix</keyword>
<evidence type="ECO:0000256" key="7">
    <source>
        <dbReference type="ARBA" id="ARBA00022729"/>
    </source>
</evidence>
<dbReference type="PROSITE" id="PS51450">
    <property type="entry name" value="LRR"/>
    <property type="match status" value="1"/>
</dbReference>
<evidence type="ECO:0000256" key="11">
    <source>
        <dbReference type="ARBA" id="ARBA00023180"/>
    </source>
</evidence>
<comment type="subcellular location">
    <subcellularLocation>
        <location evidence="1">Cell membrane</location>
        <topology evidence="1">Single-pass type I membrane protein</topology>
    </subcellularLocation>
</comment>
<evidence type="ECO:0000313" key="13">
    <source>
        <dbReference type="EMBL" id="EEF28711.1"/>
    </source>
</evidence>
<dbReference type="FunFam" id="3.80.10.10:FF:000041">
    <property type="entry name" value="LRR receptor-like serine/threonine-protein kinase ERECTA"/>
    <property type="match status" value="1"/>
</dbReference>
<dbReference type="eggNOG" id="KOG0619">
    <property type="taxonomic scope" value="Eukaryota"/>
</dbReference>
<evidence type="ECO:0000256" key="5">
    <source>
        <dbReference type="ARBA" id="ARBA00022614"/>
    </source>
</evidence>
<dbReference type="EMBL" id="EQ974564">
    <property type="protein sequence ID" value="EEF28711.1"/>
    <property type="molecule type" value="Genomic_DNA"/>
</dbReference>
<keyword evidence="7" id="KW-0732">Signal</keyword>
<evidence type="ECO:0000313" key="14">
    <source>
        <dbReference type="Proteomes" id="UP000008311"/>
    </source>
</evidence>
<evidence type="ECO:0000256" key="6">
    <source>
        <dbReference type="ARBA" id="ARBA00022692"/>
    </source>
</evidence>
<dbReference type="Gene3D" id="3.80.10.10">
    <property type="entry name" value="Ribonuclease Inhibitor"/>
    <property type="match status" value="3"/>
</dbReference>
<dbReference type="PRINTS" id="PR00019">
    <property type="entry name" value="LEURICHRPT"/>
</dbReference>
<keyword evidence="13" id="KW-0418">Kinase</keyword>
<dbReference type="STRING" id="3988.B9T5Z6"/>
<dbReference type="SUPFAM" id="SSF52058">
    <property type="entry name" value="L domain-like"/>
    <property type="match status" value="2"/>
</dbReference>
<keyword evidence="4" id="KW-0597">Phosphoprotein</keyword>
<evidence type="ECO:0000256" key="9">
    <source>
        <dbReference type="ARBA" id="ARBA00022989"/>
    </source>
</evidence>
<keyword evidence="6" id="KW-0812">Transmembrane</keyword>
<keyword evidence="13" id="KW-0808">Transferase</keyword>
<proteinExistence type="inferred from homology"/>
<dbReference type="EC" id="1.3.1.74" evidence="13"/>
<keyword evidence="10" id="KW-0472">Membrane</keyword>
<dbReference type="AlphaFoldDB" id="B9T5Z6"/>
<dbReference type="PANTHER" id="PTHR48062">
    <property type="entry name" value="RECEPTOR-LIKE PROTEIN 14"/>
    <property type="match status" value="1"/>
</dbReference>
<evidence type="ECO:0000256" key="10">
    <source>
        <dbReference type="ARBA" id="ARBA00023136"/>
    </source>
</evidence>
<dbReference type="SMART" id="SM00365">
    <property type="entry name" value="LRR_SD22"/>
    <property type="match status" value="5"/>
</dbReference>
<dbReference type="GO" id="GO:0016301">
    <property type="term" value="F:kinase activity"/>
    <property type="evidence" value="ECO:0007669"/>
    <property type="project" value="UniProtKB-KW"/>
</dbReference>
<keyword evidence="3" id="KW-1003">Cell membrane</keyword>
<keyword evidence="14" id="KW-1185">Reference proteome</keyword>
<dbReference type="InParanoid" id="B9T5Z6"/>
<dbReference type="Pfam" id="PF13855">
    <property type="entry name" value="LRR_8"/>
    <property type="match status" value="1"/>
</dbReference>
<dbReference type="FunFam" id="3.80.10.10:FF:000095">
    <property type="entry name" value="LRR receptor-like serine/threonine-protein kinase GSO1"/>
    <property type="match status" value="1"/>
</dbReference>
<dbReference type="PANTHER" id="PTHR48062:SF21">
    <property type="entry name" value="RECEPTOR-LIKE PROTEIN 12"/>
    <property type="match status" value="1"/>
</dbReference>